<evidence type="ECO:0000313" key="4">
    <source>
        <dbReference type="Proteomes" id="UP000000269"/>
    </source>
</evidence>
<keyword evidence="1 3" id="KW-0378">Hydrolase</keyword>
<dbReference type="SUPFAM" id="SSF53187">
    <property type="entry name" value="Zn-dependent exopeptidases"/>
    <property type="match status" value="1"/>
</dbReference>
<sequence>MFNRTFFLVIKINRKIILAIIALILLLLSASLVISNKTAAVFNTSKKTITVDPGHGGIDGGSSSFGLLEKDVNLQISLKLRKTLVNKGIHVVLTRDSDVSLESKSDLNSSRYRRDLHARKTIIDQSNSAAFVSVHMDAYKNSNARGIKIFYYETSNESKQLAQSICDKVNKMVFNEFLKTTEVKAELGTGDYYLLRTAQAPGVIVETGFITNPTDNSLIQREDYQNIIAKAIADGIEEYLFKAAP</sequence>
<gene>
    <name evidence="3" type="ordered locus">Clos_2218</name>
</gene>
<evidence type="ECO:0000259" key="2">
    <source>
        <dbReference type="SMART" id="SM00646"/>
    </source>
</evidence>
<dbReference type="Gene3D" id="3.40.630.40">
    <property type="entry name" value="Zn-dependent exopeptidases"/>
    <property type="match status" value="1"/>
</dbReference>
<reference evidence="4" key="1">
    <citation type="submission" date="2007-10" db="EMBL/GenBank/DDBJ databases">
        <title>Complete genome of Alkaliphilus oremlandii OhILAs.</title>
        <authorList>
            <person name="Copeland A."/>
            <person name="Lucas S."/>
            <person name="Lapidus A."/>
            <person name="Barry K."/>
            <person name="Detter J.C."/>
            <person name="Glavina del Rio T."/>
            <person name="Hammon N."/>
            <person name="Israni S."/>
            <person name="Dalin E."/>
            <person name="Tice H."/>
            <person name="Pitluck S."/>
            <person name="Chain P."/>
            <person name="Malfatti S."/>
            <person name="Shin M."/>
            <person name="Vergez L."/>
            <person name="Schmutz J."/>
            <person name="Larimer F."/>
            <person name="Land M."/>
            <person name="Hauser L."/>
            <person name="Kyrpides N."/>
            <person name="Mikhailova N."/>
            <person name="Stolz J.F."/>
            <person name="Dawson A."/>
            <person name="Fisher E."/>
            <person name="Crable B."/>
            <person name="Perera E."/>
            <person name="Lisak J."/>
            <person name="Ranganathan M."/>
            <person name="Basu P."/>
            <person name="Richardson P."/>
        </authorList>
    </citation>
    <scope>NUCLEOTIDE SEQUENCE [LARGE SCALE GENOMIC DNA]</scope>
    <source>
        <strain evidence="4">OhILAs</strain>
    </source>
</reference>
<dbReference type="STRING" id="350688.Clos_2218"/>
<dbReference type="GO" id="GO:0030288">
    <property type="term" value="C:outer membrane-bounded periplasmic space"/>
    <property type="evidence" value="ECO:0007669"/>
    <property type="project" value="TreeGrafter"/>
</dbReference>
<dbReference type="InterPro" id="IPR050695">
    <property type="entry name" value="N-acetylmuramoyl_amidase_3"/>
</dbReference>
<protein>
    <submittedName>
        <fullName evidence="3">Cell wall hydrolase/autolysin</fullName>
    </submittedName>
</protein>
<dbReference type="KEGG" id="aoe:Clos_2218"/>
<accession>A8MIX1</accession>
<dbReference type="InterPro" id="IPR002508">
    <property type="entry name" value="MurNAc-LAA_cat"/>
</dbReference>
<dbReference type="SMART" id="SM00646">
    <property type="entry name" value="Ami_3"/>
    <property type="match status" value="1"/>
</dbReference>
<dbReference type="Pfam" id="PF01520">
    <property type="entry name" value="Amidase_3"/>
    <property type="match status" value="1"/>
</dbReference>
<dbReference type="EMBL" id="CP000853">
    <property type="protein sequence ID" value="ABW19753.1"/>
    <property type="molecule type" value="Genomic_DNA"/>
</dbReference>
<proteinExistence type="predicted"/>
<organism evidence="3 4">
    <name type="scientific">Alkaliphilus oremlandii (strain OhILAs)</name>
    <name type="common">Clostridium oremlandii (strain OhILAs)</name>
    <dbReference type="NCBI Taxonomy" id="350688"/>
    <lineage>
        <taxon>Bacteria</taxon>
        <taxon>Bacillati</taxon>
        <taxon>Bacillota</taxon>
        <taxon>Clostridia</taxon>
        <taxon>Peptostreptococcales</taxon>
        <taxon>Natronincolaceae</taxon>
        <taxon>Alkaliphilus</taxon>
    </lineage>
</organism>
<dbReference type="PANTHER" id="PTHR30404">
    <property type="entry name" value="N-ACETYLMURAMOYL-L-ALANINE AMIDASE"/>
    <property type="match status" value="1"/>
</dbReference>
<dbReference type="GO" id="GO:0008745">
    <property type="term" value="F:N-acetylmuramoyl-L-alanine amidase activity"/>
    <property type="evidence" value="ECO:0007669"/>
    <property type="project" value="InterPro"/>
</dbReference>
<dbReference type="AlphaFoldDB" id="A8MIX1"/>
<dbReference type="HOGENOM" id="CLU_014322_7_3_9"/>
<feature type="domain" description="MurNAc-LAA" evidence="2">
    <location>
        <begin position="120"/>
        <end position="237"/>
    </location>
</feature>
<dbReference type="PANTHER" id="PTHR30404:SF0">
    <property type="entry name" value="N-ACETYLMURAMOYL-L-ALANINE AMIDASE AMIC"/>
    <property type="match status" value="1"/>
</dbReference>
<evidence type="ECO:0000313" key="3">
    <source>
        <dbReference type="EMBL" id="ABW19753.1"/>
    </source>
</evidence>
<dbReference type="GO" id="GO:0009253">
    <property type="term" value="P:peptidoglycan catabolic process"/>
    <property type="evidence" value="ECO:0007669"/>
    <property type="project" value="InterPro"/>
</dbReference>
<dbReference type="CDD" id="cd02696">
    <property type="entry name" value="MurNAc-LAA"/>
    <property type="match status" value="1"/>
</dbReference>
<dbReference type="eggNOG" id="COG0860">
    <property type="taxonomic scope" value="Bacteria"/>
</dbReference>
<evidence type="ECO:0000256" key="1">
    <source>
        <dbReference type="ARBA" id="ARBA00022801"/>
    </source>
</evidence>
<dbReference type="RefSeq" id="WP_012160062.1">
    <property type="nucleotide sequence ID" value="NC_009922.1"/>
</dbReference>
<dbReference type="Proteomes" id="UP000000269">
    <property type="component" value="Chromosome"/>
</dbReference>
<keyword evidence="4" id="KW-1185">Reference proteome</keyword>
<dbReference type="OrthoDB" id="9806267at2"/>
<name>A8MIX1_ALKOO</name>